<keyword evidence="2" id="KW-1185">Reference proteome</keyword>
<accession>A0AAD7RCB1</accession>
<dbReference type="PANTHER" id="PTHR14819:SF9">
    <property type="entry name" value="UP-REGULATOR OF CELL PROLIFERATION-LIKE"/>
    <property type="match status" value="1"/>
</dbReference>
<dbReference type="Proteomes" id="UP001221898">
    <property type="component" value="Unassembled WGS sequence"/>
</dbReference>
<reference evidence="1" key="1">
    <citation type="journal article" date="2023" name="Science">
        <title>Genome structures resolve the early diversification of teleost fishes.</title>
        <authorList>
            <person name="Parey E."/>
            <person name="Louis A."/>
            <person name="Montfort J."/>
            <person name="Bouchez O."/>
            <person name="Roques C."/>
            <person name="Iampietro C."/>
            <person name="Lluch J."/>
            <person name="Castinel A."/>
            <person name="Donnadieu C."/>
            <person name="Desvignes T."/>
            <person name="Floi Bucao C."/>
            <person name="Jouanno E."/>
            <person name="Wen M."/>
            <person name="Mejri S."/>
            <person name="Dirks R."/>
            <person name="Jansen H."/>
            <person name="Henkel C."/>
            <person name="Chen W.J."/>
            <person name="Zahm M."/>
            <person name="Cabau C."/>
            <person name="Klopp C."/>
            <person name="Thompson A.W."/>
            <person name="Robinson-Rechavi M."/>
            <person name="Braasch I."/>
            <person name="Lecointre G."/>
            <person name="Bobe J."/>
            <person name="Postlethwait J.H."/>
            <person name="Berthelot C."/>
            <person name="Roest Crollius H."/>
            <person name="Guiguen Y."/>
        </authorList>
    </citation>
    <scope>NUCLEOTIDE SEQUENCE</scope>
    <source>
        <strain evidence="1">NC1722</strain>
    </source>
</reference>
<protein>
    <recommendedName>
        <fullName evidence="3">Interferon-induced very large GTPase 1-like</fullName>
    </recommendedName>
</protein>
<sequence length="448" mass="52334">MQEMADHIIKLCRQFVDEKVRARSDYHNTYMIDLLHMVDENLDRHRDLETSAHFEASLKIHICGHAAREFHQMHLDFIRANDPRQCLEQLKGQYCADFKDLFYERDQCQKKAEEFTFNCLAPAVREYVTKSLGPDLVDEMLAGKKAIDFSTRSFFQFSILKHLLTDDNFDNFVKYVGDYVAFVQEWIFKQMVQQFSKEDGGLRNMENKHLKMIIKRIKEAVVNAQEKDICSNLREELVIPKDAFEAVLALNTAKPEEFSRCLMLIVDEMEESFTVEFQTGGDVRAKLDMLPFKPQNELFNRVFGCGRQCPFCKAPCEAGGKSHTEHFTSIHRPQGIGGMHYVSSSKLLTDVCSSGVASEVKFRTRETEDKFHPYKDYRSIYPDWLIQPDTSIQASDYWKYIFVRFNEEFSKEYEAEPADLPSVWKSITKEQAMESLEESFKMKKQEEE</sequence>
<evidence type="ECO:0000313" key="1">
    <source>
        <dbReference type="EMBL" id="KAJ8377295.1"/>
    </source>
</evidence>
<dbReference type="PANTHER" id="PTHR14819">
    <property type="entry name" value="GTP-BINDING"/>
    <property type="match status" value="1"/>
</dbReference>
<dbReference type="EMBL" id="JAINUG010000358">
    <property type="protein sequence ID" value="KAJ8377295.1"/>
    <property type="molecule type" value="Genomic_DNA"/>
</dbReference>
<evidence type="ECO:0008006" key="3">
    <source>
        <dbReference type="Google" id="ProtNLM"/>
    </source>
</evidence>
<proteinExistence type="predicted"/>
<comment type="caution">
    <text evidence="1">The sequence shown here is derived from an EMBL/GenBank/DDBJ whole genome shotgun (WGS) entry which is preliminary data.</text>
</comment>
<organism evidence="1 2">
    <name type="scientific">Aldrovandia affinis</name>
    <dbReference type="NCBI Taxonomy" id="143900"/>
    <lineage>
        <taxon>Eukaryota</taxon>
        <taxon>Metazoa</taxon>
        <taxon>Chordata</taxon>
        <taxon>Craniata</taxon>
        <taxon>Vertebrata</taxon>
        <taxon>Euteleostomi</taxon>
        <taxon>Actinopterygii</taxon>
        <taxon>Neopterygii</taxon>
        <taxon>Teleostei</taxon>
        <taxon>Notacanthiformes</taxon>
        <taxon>Halosauridae</taxon>
        <taxon>Aldrovandia</taxon>
    </lineage>
</organism>
<name>A0AAD7RCB1_9TELE</name>
<dbReference type="AlphaFoldDB" id="A0AAD7RCB1"/>
<gene>
    <name evidence="1" type="ORF">AAFF_G00261440</name>
</gene>
<evidence type="ECO:0000313" key="2">
    <source>
        <dbReference type="Proteomes" id="UP001221898"/>
    </source>
</evidence>
<dbReference type="InterPro" id="IPR052986">
    <property type="entry name" value="VLIG_GTPase"/>
</dbReference>